<keyword evidence="1" id="KW-0812">Transmembrane</keyword>
<dbReference type="RefSeq" id="WP_282198252.1">
    <property type="nucleotide sequence ID" value="NZ_BOQE01000001.1"/>
</dbReference>
<protein>
    <submittedName>
        <fullName evidence="2">Uncharacterized protein</fullName>
    </submittedName>
</protein>
<dbReference type="Proteomes" id="UP001057291">
    <property type="component" value="Unassembled WGS sequence"/>
</dbReference>
<keyword evidence="1" id="KW-1133">Transmembrane helix</keyword>
<keyword evidence="3" id="KW-1185">Reference proteome</keyword>
<evidence type="ECO:0000256" key="1">
    <source>
        <dbReference type="SAM" id="Phobius"/>
    </source>
</evidence>
<feature type="transmembrane region" description="Helical" evidence="1">
    <location>
        <begin position="33"/>
        <end position="52"/>
    </location>
</feature>
<keyword evidence="1" id="KW-0472">Membrane</keyword>
<dbReference type="AlphaFoldDB" id="A0AAV4LB32"/>
<feature type="transmembrane region" description="Helical" evidence="1">
    <location>
        <begin position="6"/>
        <end position="21"/>
    </location>
</feature>
<name>A0AAV4LB32_9BACL</name>
<organism evidence="2 3">
    <name type="scientific">Collibacillus ludicampi</name>
    <dbReference type="NCBI Taxonomy" id="2771369"/>
    <lineage>
        <taxon>Bacteria</taxon>
        <taxon>Bacillati</taxon>
        <taxon>Bacillota</taxon>
        <taxon>Bacilli</taxon>
        <taxon>Bacillales</taxon>
        <taxon>Alicyclobacillaceae</taxon>
        <taxon>Collibacillus</taxon>
    </lineage>
</organism>
<proteinExistence type="predicted"/>
<evidence type="ECO:0000313" key="2">
    <source>
        <dbReference type="EMBL" id="GIM45008.1"/>
    </source>
</evidence>
<dbReference type="EMBL" id="BOQE01000001">
    <property type="protein sequence ID" value="GIM45008.1"/>
    <property type="molecule type" value="Genomic_DNA"/>
</dbReference>
<gene>
    <name evidence="2" type="ORF">DNHGIG_05570</name>
</gene>
<sequence length="75" mass="8547">MKLGYVAAMTILVALIFIYEWPKIDKAKKKEKITFLSLNLIGWILAVLLIFFPDLPGPTQVVETIFQPLSNILEK</sequence>
<accession>A0AAV4LB32</accession>
<reference evidence="2" key="1">
    <citation type="journal article" date="2023" name="Int. J. Syst. Evol. Microbiol.">
        <title>Collibacillus ludicampi gen. nov., sp. nov., a new soil bacterium of the family Alicyclobacillaceae.</title>
        <authorList>
            <person name="Jojima T."/>
            <person name="Ioku Y."/>
            <person name="Fukuta Y."/>
            <person name="Shirasaka N."/>
            <person name="Matsumura Y."/>
            <person name="Mori M."/>
        </authorList>
    </citation>
    <scope>NUCLEOTIDE SEQUENCE</scope>
    <source>
        <strain evidence="2">TP075</strain>
    </source>
</reference>
<evidence type="ECO:0000313" key="3">
    <source>
        <dbReference type="Proteomes" id="UP001057291"/>
    </source>
</evidence>
<comment type="caution">
    <text evidence="2">The sequence shown here is derived from an EMBL/GenBank/DDBJ whole genome shotgun (WGS) entry which is preliminary data.</text>
</comment>